<evidence type="ECO:0000313" key="3">
    <source>
        <dbReference type="Proteomes" id="UP000650466"/>
    </source>
</evidence>
<dbReference type="GO" id="GO:0035438">
    <property type="term" value="F:cyclic-di-GMP binding"/>
    <property type="evidence" value="ECO:0007669"/>
    <property type="project" value="InterPro"/>
</dbReference>
<keyword evidence="3" id="KW-1185">Reference proteome</keyword>
<dbReference type="Gene3D" id="2.40.10.220">
    <property type="entry name" value="predicted glycosyltransferase like domains"/>
    <property type="match status" value="1"/>
</dbReference>
<dbReference type="AlphaFoldDB" id="A0A926KSN2"/>
<dbReference type="Proteomes" id="UP000650466">
    <property type="component" value="Unassembled WGS sequence"/>
</dbReference>
<protein>
    <submittedName>
        <fullName evidence="2">PilZ domain-containing protein</fullName>
    </submittedName>
</protein>
<name>A0A926KSN2_9BACL</name>
<dbReference type="EMBL" id="JACVVD010000006">
    <property type="protein sequence ID" value="MBD0382176.1"/>
    <property type="molecule type" value="Genomic_DNA"/>
</dbReference>
<sequence>MGKGGKGKLEKRRFFRSIFRNTKIAEFSIYSYGDRIINSKPALIQVIDISASGMKLQSTITLPIDPKIIYKITIELLDKTYTLYGYVVFQRQMNEGNYYHGLNFVYVSEDQEAELVRVINRMEIKHRMMEKK</sequence>
<proteinExistence type="predicted"/>
<reference evidence="2" key="1">
    <citation type="submission" date="2020-09" db="EMBL/GenBank/DDBJ databases">
        <title>Draft Genome Sequence of Paenibacillus sp. WST5.</title>
        <authorList>
            <person name="Bao Z."/>
        </authorList>
    </citation>
    <scope>NUCLEOTIDE SEQUENCE</scope>
    <source>
        <strain evidence="2">WST5</strain>
    </source>
</reference>
<feature type="domain" description="PilZ" evidence="1">
    <location>
        <begin position="11"/>
        <end position="119"/>
    </location>
</feature>
<dbReference type="RefSeq" id="WP_188175955.1">
    <property type="nucleotide sequence ID" value="NZ_JACVVD010000006.1"/>
</dbReference>
<evidence type="ECO:0000313" key="2">
    <source>
        <dbReference type="EMBL" id="MBD0382176.1"/>
    </source>
</evidence>
<accession>A0A926KSN2</accession>
<dbReference type="Pfam" id="PF07238">
    <property type="entry name" value="PilZ"/>
    <property type="match status" value="1"/>
</dbReference>
<gene>
    <name evidence="2" type="ORF">ICC18_18825</name>
</gene>
<dbReference type="InterPro" id="IPR009875">
    <property type="entry name" value="PilZ_domain"/>
</dbReference>
<organism evidence="2 3">
    <name type="scientific">Paenibacillus sedimenti</name>
    <dbReference type="NCBI Taxonomy" id="2770274"/>
    <lineage>
        <taxon>Bacteria</taxon>
        <taxon>Bacillati</taxon>
        <taxon>Bacillota</taxon>
        <taxon>Bacilli</taxon>
        <taxon>Bacillales</taxon>
        <taxon>Paenibacillaceae</taxon>
        <taxon>Paenibacillus</taxon>
    </lineage>
</organism>
<comment type="caution">
    <text evidence="2">The sequence shown here is derived from an EMBL/GenBank/DDBJ whole genome shotgun (WGS) entry which is preliminary data.</text>
</comment>
<evidence type="ECO:0000259" key="1">
    <source>
        <dbReference type="Pfam" id="PF07238"/>
    </source>
</evidence>
<dbReference type="SUPFAM" id="SSF141371">
    <property type="entry name" value="PilZ domain-like"/>
    <property type="match status" value="1"/>
</dbReference>